<dbReference type="Pfam" id="PF08448">
    <property type="entry name" value="PAS_4"/>
    <property type="match status" value="1"/>
</dbReference>
<comment type="caution">
    <text evidence="5">The sequence shown here is derived from an EMBL/GenBank/DDBJ whole genome shotgun (WGS) entry which is preliminary data.</text>
</comment>
<dbReference type="InterPro" id="IPR013656">
    <property type="entry name" value="PAS_4"/>
</dbReference>
<dbReference type="PANTHER" id="PTHR44757">
    <property type="entry name" value="DIGUANYLATE CYCLASE DGCP"/>
    <property type="match status" value="1"/>
</dbReference>
<dbReference type="AlphaFoldDB" id="A0A844YE65"/>
<keyword evidence="2" id="KW-0812">Transmembrane</keyword>
<dbReference type="InterPro" id="IPR035965">
    <property type="entry name" value="PAS-like_dom_sf"/>
</dbReference>
<evidence type="ECO:0000259" key="3">
    <source>
        <dbReference type="PROSITE" id="PS50883"/>
    </source>
</evidence>
<dbReference type="CDD" id="cd01948">
    <property type="entry name" value="EAL"/>
    <property type="match status" value="1"/>
</dbReference>
<dbReference type="SUPFAM" id="SSF55073">
    <property type="entry name" value="Nucleotide cyclase"/>
    <property type="match status" value="1"/>
</dbReference>
<sequence>MLEHPTPHRLESNHLAALRVDDLVRTAPIVSVASAFAALVLGIVLIDGTNAVAGAVWLALAIALNVARLFLTQTVDPGESEAVRARHLWRGFQACGHANAVVLGAGLPLLLADANWLQAGIAFLAMGGVLGALLGSGRAAPQVNRSLVLAITAGAIAASWLIGGLAVLPIAVVLVAQAGILLRVVAAQDAFFLERARREYGRRESDATVRLLLGDYEQHSSDWLWTTDREGHLQVVSDRFAEVAGKGASALDGRPLVAMFDEGSERERLAAALDRREPFRDLVVPLRIDGVRRYWSLSGRPHEDGRISGFARDVTEARLSQDRIRQMAHFDGLTGLANRNLLTSSLREAAKTGEAGDDARTIALLYLDLDDFKTINDTQGHGFGDRLLREVAERLVGCVRDRDTVARLGGDEFAILIAGNMADRALAQRAEAVLEALRRPIEIGEQDVRITASMGIARCRAGECDGEELLRRADLALYAAKARGRDGFALYESSLDEAVRERRRLELDLRQALVRDQLEVHYQSIIDLDRGQVLGHEALLRWNHPTRGLVTPDEFIPIAEETGLIVPIGEWVIRRALHEAGSWNGGNQIAINLSPVQIRSPNLVQAVRQALDSSGIAARRVTFEITEGALLRNSEANRAVLLKLREMGIRIALDDFGTGYSSLGYLRSFPFDRIKIDRSFVADVVEQADSQAIIAAVTRLAAALGMRTTAEGVERIEQLDMLRTLGCNEAQGFLIARPVAAADLEEEEAQLALPTPLPAEIIDYRKARRAAAQRRQSGSTSEDGGEARVRSQ</sequence>
<dbReference type="CDD" id="cd01949">
    <property type="entry name" value="GGDEF"/>
    <property type="match status" value="1"/>
</dbReference>
<feature type="transmembrane region" description="Helical" evidence="2">
    <location>
        <begin position="147"/>
        <end position="168"/>
    </location>
</feature>
<dbReference type="InterPro" id="IPR035919">
    <property type="entry name" value="EAL_sf"/>
</dbReference>
<dbReference type="NCBIfam" id="TIGR00254">
    <property type="entry name" value="GGDEF"/>
    <property type="match status" value="1"/>
</dbReference>
<reference evidence="5 6" key="1">
    <citation type="submission" date="2019-12" db="EMBL/GenBank/DDBJ databases">
        <title>Genomic-based taxomic classification of the family Erythrobacteraceae.</title>
        <authorList>
            <person name="Xu L."/>
        </authorList>
    </citation>
    <scope>NUCLEOTIDE SEQUENCE [LARGE SCALE GENOMIC DNA]</scope>
    <source>
        <strain evidence="5 6">MCCC 1A09965</strain>
    </source>
</reference>
<dbReference type="InterPro" id="IPR029787">
    <property type="entry name" value="Nucleotide_cyclase"/>
</dbReference>
<keyword evidence="2" id="KW-0472">Membrane</keyword>
<organism evidence="5 6">
    <name type="scientific">Qipengyuania oceanensis</name>
    <dbReference type="NCBI Taxonomy" id="1463597"/>
    <lineage>
        <taxon>Bacteria</taxon>
        <taxon>Pseudomonadati</taxon>
        <taxon>Pseudomonadota</taxon>
        <taxon>Alphaproteobacteria</taxon>
        <taxon>Sphingomonadales</taxon>
        <taxon>Erythrobacteraceae</taxon>
        <taxon>Qipengyuania</taxon>
    </lineage>
</organism>
<feature type="domain" description="EAL" evidence="3">
    <location>
        <begin position="502"/>
        <end position="752"/>
    </location>
</feature>
<evidence type="ECO:0000256" key="2">
    <source>
        <dbReference type="SAM" id="Phobius"/>
    </source>
</evidence>
<evidence type="ECO:0000313" key="5">
    <source>
        <dbReference type="EMBL" id="MXO62820.1"/>
    </source>
</evidence>
<dbReference type="InterPro" id="IPR000014">
    <property type="entry name" value="PAS"/>
</dbReference>
<dbReference type="PANTHER" id="PTHR44757:SF10">
    <property type="entry name" value="MEMBRANE PROTEIN"/>
    <property type="match status" value="1"/>
</dbReference>
<evidence type="ECO:0000259" key="4">
    <source>
        <dbReference type="PROSITE" id="PS50887"/>
    </source>
</evidence>
<feature type="transmembrane region" description="Helical" evidence="2">
    <location>
        <begin position="116"/>
        <end position="135"/>
    </location>
</feature>
<dbReference type="Gene3D" id="3.20.20.450">
    <property type="entry name" value="EAL domain"/>
    <property type="match status" value="1"/>
</dbReference>
<proteinExistence type="predicted"/>
<dbReference type="Pfam" id="PF00563">
    <property type="entry name" value="EAL"/>
    <property type="match status" value="1"/>
</dbReference>
<dbReference type="InterPro" id="IPR043128">
    <property type="entry name" value="Rev_trsase/Diguanyl_cyclase"/>
</dbReference>
<dbReference type="NCBIfam" id="TIGR00229">
    <property type="entry name" value="sensory_box"/>
    <property type="match status" value="1"/>
</dbReference>
<dbReference type="InterPro" id="IPR001633">
    <property type="entry name" value="EAL_dom"/>
</dbReference>
<name>A0A844YE65_9SPHN</name>
<dbReference type="Proteomes" id="UP000445582">
    <property type="component" value="Unassembled WGS sequence"/>
</dbReference>
<feature type="region of interest" description="Disordered" evidence="1">
    <location>
        <begin position="768"/>
        <end position="792"/>
    </location>
</feature>
<dbReference type="SMART" id="SM00052">
    <property type="entry name" value="EAL"/>
    <property type="match status" value="1"/>
</dbReference>
<feature type="domain" description="GGDEF" evidence="4">
    <location>
        <begin position="360"/>
        <end position="493"/>
    </location>
</feature>
<keyword evidence="6" id="KW-1185">Reference proteome</keyword>
<evidence type="ECO:0000256" key="1">
    <source>
        <dbReference type="SAM" id="MobiDB-lite"/>
    </source>
</evidence>
<feature type="transmembrane region" description="Helical" evidence="2">
    <location>
        <begin position="27"/>
        <end position="46"/>
    </location>
</feature>
<dbReference type="PROSITE" id="PS50883">
    <property type="entry name" value="EAL"/>
    <property type="match status" value="1"/>
</dbReference>
<dbReference type="EMBL" id="WTYN01000001">
    <property type="protein sequence ID" value="MXO62820.1"/>
    <property type="molecule type" value="Genomic_DNA"/>
</dbReference>
<dbReference type="InterPro" id="IPR000160">
    <property type="entry name" value="GGDEF_dom"/>
</dbReference>
<dbReference type="SUPFAM" id="SSF55785">
    <property type="entry name" value="PYP-like sensor domain (PAS domain)"/>
    <property type="match status" value="1"/>
</dbReference>
<dbReference type="OrthoDB" id="9790882at2"/>
<dbReference type="SMART" id="SM00267">
    <property type="entry name" value="GGDEF"/>
    <property type="match status" value="1"/>
</dbReference>
<dbReference type="InterPro" id="IPR052155">
    <property type="entry name" value="Biofilm_reg_signaling"/>
</dbReference>
<dbReference type="SUPFAM" id="SSF141868">
    <property type="entry name" value="EAL domain-like"/>
    <property type="match status" value="1"/>
</dbReference>
<dbReference type="Pfam" id="PF00990">
    <property type="entry name" value="GGDEF"/>
    <property type="match status" value="1"/>
</dbReference>
<keyword evidence="2" id="KW-1133">Transmembrane helix</keyword>
<protein>
    <submittedName>
        <fullName evidence="5">EAL domain-containing protein</fullName>
    </submittedName>
</protein>
<gene>
    <name evidence="5" type="ORF">GRI48_07350</name>
</gene>
<evidence type="ECO:0000313" key="6">
    <source>
        <dbReference type="Proteomes" id="UP000445582"/>
    </source>
</evidence>
<dbReference type="PROSITE" id="PS50887">
    <property type="entry name" value="GGDEF"/>
    <property type="match status" value="1"/>
</dbReference>
<dbReference type="Gene3D" id="3.30.70.270">
    <property type="match status" value="1"/>
</dbReference>
<dbReference type="Gene3D" id="3.30.450.20">
    <property type="entry name" value="PAS domain"/>
    <property type="match status" value="1"/>
</dbReference>
<feature type="transmembrane region" description="Helical" evidence="2">
    <location>
        <begin position="52"/>
        <end position="71"/>
    </location>
</feature>
<accession>A0A844YE65</accession>
<dbReference type="RefSeq" id="WP_160673400.1">
    <property type="nucleotide sequence ID" value="NZ_WTYN01000001.1"/>
</dbReference>